<dbReference type="AlphaFoldDB" id="A0A0A0BFW8"/>
<comment type="caution">
    <text evidence="1">The sequence shown here is derived from an EMBL/GenBank/DDBJ whole genome shotgun (WGS) entry which is preliminary data.</text>
</comment>
<sequence length="40" mass="4549">MRSAATALPSIIFALIQGSQSYKSGYDRMMRQEQQKISKQ</sequence>
<organism evidence="1 2">
    <name type="scientific">Methylophaga thiooxydans</name>
    <dbReference type="NCBI Taxonomy" id="392484"/>
    <lineage>
        <taxon>Bacteria</taxon>
        <taxon>Pseudomonadati</taxon>
        <taxon>Pseudomonadota</taxon>
        <taxon>Gammaproteobacteria</taxon>
        <taxon>Thiotrichales</taxon>
        <taxon>Piscirickettsiaceae</taxon>
        <taxon>Methylophaga</taxon>
    </lineage>
</organism>
<accession>A0A0A0BFW8</accession>
<reference evidence="1 2" key="1">
    <citation type="submission" date="2014-09" db="EMBL/GenBank/DDBJ databases">
        <authorList>
            <person name="Grob C."/>
            <person name="Taubert M."/>
            <person name="Howat A.M."/>
            <person name="Burns O.J."/>
            <person name="Dixon J.L."/>
            <person name="Chen Y."/>
            <person name="Murrell J.C."/>
        </authorList>
    </citation>
    <scope>NUCLEOTIDE SEQUENCE [LARGE SCALE GENOMIC DNA]</scope>
    <source>
        <strain evidence="1">L4</strain>
    </source>
</reference>
<gene>
    <name evidence="1" type="ORF">LP43_1801</name>
</gene>
<proteinExistence type="predicted"/>
<name>A0A0A0BFW8_9GAMM</name>
<dbReference type="EMBL" id="JRQD01000004">
    <property type="protein sequence ID" value="KGM06577.1"/>
    <property type="molecule type" value="Genomic_DNA"/>
</dbReference>
<evidence type="ECO:0000313" key="1">
    <source>
        <dbReference type="EMBL" id="KGM06577.1"/>
    </source>
</evidence>
<evidence type="ECO:0000313" key="2">
    <source>
        <dbReference type="Proteomes" id="UP000029999"/>
    </source>
</evidence>
<protein>
    <submittedName>
        <fullName evidence="1">Uncharacterized protein</fullName>
    </submittedName>
</protein>
<dbReference type="Proteomes" id="UP000029999">
    <property type="component" value="Unassembled WGS sequence"/>
</dbReference>